<dbReference type="PaxDb" id="55529-EKX51320"/>
<dbReference type="EMBL" id="JH992976">
    <property type="protein sequence ID" value="EKX51320.1"/>
    <property type="molecule type" value="Genomic_DNA"/>
</dbReference>
<dbReference type="RefSeq" id="XP_005838300.1">
    <property type="nucleotide sequence ID" value="XM_005838243.1"/>
</dbReference>
<dbReference type="AlphaFoldDB" id="L1JT25"/>
<reference evidence="1 3" key="1">
    <citation type="journal article" date="2012" name="Nature">
        <title>Algal genomes reveal evolutionary mosaicism and the fate of nucleomorphs.</title>
        <authorList>
            <consortium name="DOE Joint Genome Institute"/>
            <person name="Curtis B.A."/>
            <person name="Tanifuji G."/>
            <person name="Burki F."/>
            <person name="Gruber A."/>
            <person name="Irimia M."/>
            <person name="Maruyama S."/>
            <person name="Arias M.C."/>
            <person name="Ball S.G."/>
            <person name="Gile G.H."/>
            <person name="Hirakawa Y."/>
            <person name="Hopkins J.F."/>
            <person name="Kuo A."/>
            <person name="Rensing S.A."/>
            <person name="Schmutz J."/>
            <person name="Symeonidi A."/>
            <person name="Elias M."/>
            <person name="Eveleigh R.J."/>
            <person name="Herman E.K."/>
            <person name="Klute M.J."/>
            <person name="Nakayama T."/>
            <person name="Obornik M."/>
            <person name="Reyes-Prieto A."/>
            <person name="Armbrust E.V."/>
            <person name="Aves S.J."/>
            <person name="Beiko R.G."/>
            <person name="Coutinho P."/>
            <person name="Dacks J.B."/>
            <person name="Durnford D.G."/>
            <person name="Fast N.M."/>
            <person name="Green B.R."/>
            <person name="Grisdale C.J."/>
            <person name="Hempel F."/>
            <person name="Henrissat B."/>
            <person name="Hoppner M.P."/>
            <person name="Ishida K."/>
            <person name="Kim E."/>
            <person name="Koreny L."/>
            <person name="Kroth P.G."/>
            <person name="Liu Y."/>
            <person name="Malik S.B."/>
            <person name="Maier U.G."/>
            <person name="McRose D."/>
            <person name="Mock T."/>
            <person name="Neilson J.A."/>
            <person name="Onodera N.T."/>
            <person name="Poole A.M."/>
            <person name="Pritham E.J."/>
            <person name="Richards T.A."/>
            <person name="Rocap G."/>
            <person name="Roy S.W."/>
            <person name="Sarai C."/>
            <person name="Schaack S."/>
            <person name="Shirato S."/>
            <person name="Slamovits C.H."/>
            <person name="Spencer D.F."/>
            <person name="Suzuki S."/>
            <person name="Worden A.Z."/>
            <person name="Zauner S."/>
            <person name="Barry K."/>
            <person name="Bell C."/>
            <person name="Bharti A.K."/>
            <person name="Crow J.A."/>
            <person name="Grimwood J."/>
            <person name="Kramer R."/>
            <person name="Lindquist E."/>
            <person name="Lucas S."/>
            <person name="Salamov A."/>
            <person name="McFadden G.I."/>
            <person name="Lane C.E."/>
            <person name="Keeling P.J."/>
            <person name="Gray M.W."/>
            <person name="Grigoriev I.V."/>
            <person name="Archibald J.M."/>
        </authorList>
    </citation>
    <scope>NUCLEOTIDE SEQUENCE</scope>
    <source>
        <strain evidence="1 3">CCMP2712</strain>
    </source>
</reference>
<name>L1JT25_GUITC</name>
<dbReference type="InterPro" id="IPR014347">
    <property type="entry name" value="Tautomerase/MIF_sf"/>
</dbReference>
<dbReference type="SUPFAM" id="SSF55331">
    <property type="entry name" value="Tautomerase/MIF"/>
    <property type="match status" value="1"/>
</dbReference>
<accession>L1JT25</accession>
<gene>
    <name evidence="1" type="ORF">GUITHDRAFT_151040</name>
</gene>
<proteinExistence type="predicted"/>
<sequence>MSKNLLVNIVTTFTMSQMSRTVLLKSIYSHTAPKLQDSKLTVSIASGAGMISEGSLEPAAMVTVMCDPTFTSQGASDMVVGVASAFREGFEMDATKIKFAFIEHKFSV</sequence>
<dbReference type="Proteomes" id="UP000011087">
    <property type="component" value="Unassembled WGS sequence"/>
</dbReference>
<reference evidence="3" key="2">
    <citation type="submission" date="2012-11" db="EMBL/GenBank/DDBJ databases">
        <authorList>
            <person name="Kuo A."/>
            <person name="Curtis B.A."/>
            <person name="Tanifuji G."/>
            <person name="Burki F."/>
            <person name="Gruber A."/>
            <person name="Irimia M."/>
            <person name="Maruyama S."/>
            <person name="Arias M.C."/>
            <person name="Ball S.G."/>
            <person name="Gile G.H."/>
            <person name="Hirakawa Y."/>
            <person name="Hopkins J.F."/>
            <person name="Rensing S.A."/>
            <person name="Schmutz J."/>
            <person name="Symeonidi A."/>
            <person name="Elias M."/>
            <person name="Eveleigh R.J."/>
            <person name="Herman E.K."/>
            <person name="Klute M.J."/>
            <person name="Nakayama T."/>
            <person name="Obornik M."/>
            <person name="Reyes-Prieto A."/>
            <person name="Armbrust E.V."/>
            <person name="Aves S.J."/>
            <person name="Beiko R.G."/>
            <person name="Coutinho P."/>
            <person name="Dacks J.B."/>
            <person name="Durnford D.G."/>
            <person name="Fast N.M."/>
            <person name="Green B.R."/>
            <person name="Grisdale C."/>
            <person name="Hempe F."/>
            <person name="Henrissat B."/>
            <person name="Hoppner M.P."/>
            <person name="Ishida K.-I."/>
            <person name="Kim E."/>
            <person name="Koreny L."/>
            <person name="Kroth P.G."/>
            <person name="Liu Y."/>
            <person name="Malik S.-B."/>
            <person name="Maier U.G."/>
            <person name="McRose D."/>
            <person name="Mock T."/>
            <person name="Neilson J.A."/>
            <person name="Onodera N.T."/>
            <person name="Poole A.M."/>
            <person name="Pritham E.J."/>
            <person name="Richards T.A."/>
            <person name="Rocap G."/>
            <person name="Roy S.W."/>
            <person name="Sarai C."/>
            <person name="Schaack S."/>
            <person name="Shirato S."/>
            <person name="Slamovits C.H."/>
            <person name="Spencer D.F."/>
            <person name="Suzuki S."/>
            <person name="Worden A.Z."/>
            <person name="Zauner S."/>
            <person name="Barry K."/>
            <person name="Bell C."/>
            <person name="Bharti A.K."/>
            <person name="Crow J.A."/>
            <person name="Grimwood J."/>
            <person name="Kramer R."/>
            <person name="Lindquist E."/>
            <person name="Lucas S."/>
            <person name="Salamov A."/>
            <person name="McFadden G.I."/>
            <person name="Lane C.E."/>
            <person name="Keeling P.J."/>
            <person name="Gray M.W."/>
            <person name="Grigoriev I.V."/>
            <person name="Archibald J.M."/>
        </authorList>
    </citation>
    <scope>NUCLEOTIDE SEQUENCE</scope>
    <source>
        <strain evidence="3">CCMP2712</strain>
    </source>
</reference>
<evidence type="ECO:0000313" key="3">
    <source>
        <dbReference type="Proteomes" id="UP000011087"/>
    </source>
</evidence>
<keyword evidence="3" id="KW-1185">Reference proteome</keyword>
<evidence type="ECO:0000313" key="2">
    <source>
        <dbReference type="EnsemblProtists" id="EKX51320"/>
    </source>
</evidence>
<protein>
    <submittedName>
        <fullName evidence="1 2">Uncharacterized protein</fullName>
    </submittedName>
</protein>
<dbReference type="GeneID" id="17307759"/>
<dbReference type="HOGENOM" id="CLU_2202045_0_0_1"/>
<evidence type="ECO:0000313" key="1">
    <source>
        <dbReference type="EMBL" id="EKX51320.1"/>
    </source>
</evidence>
<organism evidence="1">
    <name type="scientific">Guillardia theta (strain CCMP2712)</name>
    <name type="common">Cryptophyte</name>
    <dbReference type="NCBI Taxonomy" id="905079"/>
    <lineage>
        <taxon>Eukaryota</taxon>
        <taxon>Cryptophyceae</taxon>
        <taxon>Pyrenomonadales</taxon>
        <taxon>Geminigeraceae</taxon>
        <taxon>Guillardia</taxon>
    </lineage>
</organism>
<reference evidence="2" key="3">
    <citation type="submission" date="2015-06" db="UniProtKB">
        <authorList>
            <consortium name="EnsemblProtists"/>
        </authorList>
    </citation>
    <scope>IDENTIFICATION</scope>
</reference>
<dbReference type="EnsemblProtists" id="EKX51320">
    <property type="protein sequence ID" value="EKX51320"/>
    <property type="gene ID" value="GUITHDRAFT_151040"/>
</dbReference>
<dbReference type="KEGG" id="gtt:GUITHDRAFT_151040"/>